<evidence type="ECO:0000259" key="4">
    <source>
        <dbReference type="PROSITE" id="PS51087"/>
    </source>
</evidence>
<dbReference type="Pfam" id="PF09346">
    <property type="entry name" value="SMI1_KNR4"/>
    <property type="match status" value="1"/>
</dbReference>
<dbReference type="Pfam" id="PF12937">
    <property type="entry name" value="F-box-like"/>
    <property type="match status" value="1"/>
</dbReference>
<dbReference type="Pfam" id="PF04379">
    <property type="entry name" value="DUF525"/>
    <property type="match status" value="1"/>
</dbReference>
<evidence type="ECO:0000256" key="3">
    <source>
        <dbReference type="SAM" id="MobiDB-lite"/>
    </source>
</evidence>
<feature type="region of interest" description="Disordered" evidence="3">
    <location>
        <begin position="1"/>
        <end position="32"/>
    </location>
</feature>
<proteinExistence type="predicted"/>
<dbReference type="OrthoDB" id="2305498at2759"/>
<dbReference type="InterPro" id="IPR036047">
    <property type="entry name" value="F-box-like_dom_sf"/>
</dbReference>
<protein>
    <submittedName>
        <fullName evidence="5">F-box domain containing protein</fullName>
    </submittedName>
</protein>
<comment type="pathway">
    <text evidence="1">Protein modification; protein ubiquitination.</text>
</comment>
<dbReference type="InterPro" id="IPR037883">
    <property type="entry name" value="Knr4/Smi1-like_sf"/>
</dbReference>
<evidence type="ECO:0000256" key="2">
    <source>
        <dbReference type="ARBA" id="ARBA00022786"/>
    </source>
</evidence>
<dbReference type="InterPro" id="IPR018958">
    <property type="entry name" value="Knr4/Smi1-like_dom"/>
</dbReference>
<sequence length="450" mass="50511">MKRKSVELAEDQPTEQATCSSSSTMDEDKTGGGDGWAALPWVPLLEAFSLLDRPSYLAHAGLVCRAWHAAATDNRVWRRLCQRDWRIRRPFGASQANSAEGVDFKRLYGEMVQEHGEYRALYAGVSDMWEAYEKWLAAKLPQITLMPAATPEAVRQLEEVLGAELPLEMKCSLRIRNGQNLITNLSGLLGGYSFYDHRVEMQLLGVNDIRLLSDTITRHVQNDPLFPQWLAKACPIARSRFMGKIVFVLLHDLEGHGSRGNVVACSEDYQHTFLLARDYTSYLSDHLANLTKGLYKLDEKCQINLFPQPGARGVGVATTHGITVETSPLFVPEKSSLRSDPPSYFWAYQIRMHMPADCSARSSQLKSRHWVITSADGQVQEVRGRGVIGLFPVMEPGAYFEYESCCPQPAPHGTMKGSFTMEYLDSHEEFEVVVPEFEFFLPPGSRPEAS</sequence>
<dbReference type="PROSITE" id="PS51087">
    <property type="entry name" value="APAG"/>
    <property type="match status" value="1"/>
</dbReference>
<evidence type="ECO:0000313" key="5">
    <source>
        <dbReference type="EMBL" id="ELR11639.1"/>
    </source>
</evidence>
<dbReference type="STRING" id="1257118.L8GFM4"/>
<dbReference type="SUPFAM" id="SSF110069">
    <property type="entry name" value="ApaG-like"/>
    <property type="match status" value="1"/>
</dbReference>
<dbReference type="EMBL" id="KB008148">
    <property type="protein sequence ID" value="ELR11639.1"/>
    <property type="molecule type" value="Genomic_DNA"/>
</dbReference>
<evidence type="ECO:0000313" key="6">
    <source>
        <dbReference type="Proteomes" id="UP000011083"/>
    </source>
</evidence>
<organism evidence="5 6">
    <name type="scientific">Acanthamoeba castellanii (strain ATCC 30010 / Neff)</name>
    <dbReference type="NCBI Taxonomy" id="1257118"/>
    <lineage>
        <taxon>Eukaryota</taxon>
        <taxon>Amoebozoa</taxon>
        <taxon>Discosea</taxon>
        <taxon>Longamoebia</taxon>
        <taxon>Centramoebida</taxon>
        <taxon>Acanthamoebidae</taxon>
        <taxon>Acanthamoeba</taxon>
    </lineage>
</organism>
<dbReference type="SUPFAM" id="SSF160631">
    <property type="entry name" value="SMI1/KNR4-like"/>
    <property type="match status" value="1"/>
</dbReference>
<name>L8GFM4_ACACF</name>
<keyword evidence="6" id="KW-1185">Reference proteome</keyword>
<keyword evidence="2" id="KW-0833">Ubl conjugation pathway</keyword>
<dbReference type="InterPro" id="IPR036767">
    <property type="entry name" value="ApaG_sf"/>
</dbReference>
<dbReference type="OMA" id="YVHDKDC"/>
<reference evidence="5 6" key="1">
    <citation type="journal article" date="2013" name="Genome Biol.">
        <title>Genome of Acanthamoeba castellanii highlights extensive lateral gene transfer and early evolution of tyrosine kinase signaling.</title>
        <authorList>
            <person name="Clarke M."/>
            <person name="Lohan A.J."/>
            <person name="Liu B."/>
            <person name="Lagkouvardos I."/>
            <person name="Roy S."/>
            <person name="Zafar N."/>
            <person name="Bertelli C."/>
            <person name="Schilde C."/>
            <person name="Kianianmomeni A."/>
            <person name="Burglin T.R."/>
            <person name="Frech C."/>
            <person name="Turcotte B."/>
            <person name="Kopec K.O."/>
            <person name="Synnott J.M."/>
            <person name="Choo C."/>
            <person name="Paponov I."/>
            <person name="Finkler A."/>
            <person name="Soon Heng Tan C."/>
            <person name="Hutchins A.P."/>
            <person name="Weinmeier T."/>
            <person name="Rattei T."/>
            <person name="Chu J.S."/>
            <person name="Gimenez G."/>
            <person name="Irimia M."/>
            <person name="Rigden D.J."/>
            <person name="Fitzpatrick D.A."/>
            <person name="Lorenzo-Morales J."/>
            <person name="Bateman A."/>
            <person name="Chiu C.H."/>
            <person name="Tang P."/>
            <person name="Hegemann P."/>
            <person name="Fromm H."/>
            <person name="Raoult D."/>
            <person name="Greub G."/>
            <person name="Miranda-Saavedra D."/>
            <person name="Chen N."/>
            <person name="Nash P."/>
            <person name="Ginger M.L."/>
            <person name="Horn M."/>
            <person name="Schaap P."/>
            <person name="Caler L."/>
            <person name="Loftus B."/>
        </authorList>
    </citation>
    <scope>NUCLEOTIDE SEQUENCE [LARGE SCALE GENOMIC DNA]</scope>
    <source>
        <strain evidence="5 6">Neff</strain>
    </source>
</reference>
<dbReference type="Gene3D" id="2.60.40.1470">
    <property type="entry name" value="ApaG domain"/>
    <property type="match status" value="1"/>
</dbReference>
<dbReference type="GeneID" id="14912145"/>
<dbReference type="VEuPathDB" id="AmoebaDB:ACA1_260030"/>
<feature type="compositionally biased region" description="Polar residues" evidence="3">
    <location>
        <begin position="14"/>
        <end position="24"/>
    </location>
</feature>
<dbReference type="InterPro" id="IPR001810">
    <property type="entry name" value="F-box_dom"/>
</dbReference>
<accession>L8GFM4</accession>
<evidence type="ECO:0000256" key="1">
    <source>
        <dbReference type="ARBA" id="ARBA00004906"/>
    </source>
</evidence>
<gene>
    <name evidence="5" type="ORF">ACA1_260030</name>
</gene>
<dbReference type="Proteomes" id="UP000011083">
    <property type="component" value="Unassembled WGS sequence"/>
</dbReference>
<dbReference type="RefSeq" id="XP_004333652.1">
    <property type="nucleotide sequence ID" value="XM_004333604.1"/>
</dbReference>
<dbReference type="SUPFAM" id="SSF81383">
    <property type="entry name" value="F-box domain"/>
    <property type="match status" value="1"/>
</dbReference>
<dbReference type="SMART" id="SM00860">
    <property type="entry name" value="SMI1_KNR4"/>
    <property type="match status" value="1"/>
</dbReference>
<dbReference type="Gene3D" id="1.20.1280.50">
    <property type="match status" value="1"/>
</dbReference>
<feature type="domain" description="ApaG" evidence="4">
    <location>
        <begin position="316"/>
        <end position="446"/>
    </location>
</feature>
<dbReference type="AlphaFoldDB" id="L8GFM4"/>
<dbReference type="PANTHER" id="PTHR47463">
    <property type="entry name" value="F-BOX PROTEIN SKIP16"/>
    <property type="match status" value="1"/>
</dbReference>
<dbReference type="KEGG" id="acan:ACA1_260030"/>
<dbReference type="InterPro" id="IPR007474">
    <property type="entry name" value="ApaG_domain"/>
</dbReference>
<dbReference type="PANTHER" id="PTHR47463:SF2">
    <property type="entry name" value="F-BOX PROTEIN SKIP16"/>
    <property type="match status" value="1"/>
</dbReference>